<dbReference type="EMBL" id="JAMKFB020000019">
    <property type="protein sequence ID" value="KAL0167358.1"/>
    <property type="molecule type" value="Genomic_DNA"/>
</dbReference>
<comment type="cofactor">
    <cofactor evidence="1">
        <name>a divalent metal cation</name>
        <dbReference type="ChEBI" id="CHEBI:60240"/>
    </cofactor>
</comment>
<name>A0ABD0P3A5_CIRMR</name>
<feature type="domain" description="DDE Tnp4" evidence="9">
    <location>
        <begin position="173"/>
        <end position="339"/>
    </location>
</feature>
<keyword evidence="6" id="KW-0378">Hydrolase</keyword>
<sequence length="406" mass="45199">MDANLVALAIAGVVTVNVQRKLKRRGTRRFWVHSILRKRKQRGEYHGLVRELRLDGVLFEQYFRMSPDTFDELLGRVGPLITRADSMMRKAIGPAQRLAICLRYLATGDSFRTIAFSYRVGHSTVAGIVQDVASAIWEALVEDTMPVPKKEDWRAIADQFYARWNFPNCLGAIDGKHVLLQAPANSGSLFFNYKSSYSLVLLAVVDANYLFRVVDVGGYGRTSDGGTLRNSAFGESLRDGTLDLPPDAAIPGAEHRGPLPCVFVGDEAFPLTTNLLRPYPGHHIPPERRAFNYRLSRARLVVECAFGILSARWRMYRRVIATSPKVAEACVLATCVLHNFLRKKMLEGRRCTPTAAPANEAPSAPEGLRDAPRMGSNNASRRAIQLRDTYCAYFSQEGAVPWQPSA</sequence>
<evidence type="ECO:0000256" key="6">
    <source>
        <dbReference type="ARBA" id="ARBA00022801"/>
    </source>
</evidence>
<dbReference type="Pfam" id="PF13359">
    <property type="entry name" value="DDE_Tnp_4"/>
    <property type="match status" value="1"/>
</dbReference>
<evidence type="ECO:0000259" key="9">
    <source>
        <dbReference type="Pfam" id="PF13359"/>
    </source>
</evidence>
<evidence type="ECO:0000313" key="11">
    <source>
        <dbReference type="Proteomes" id="UP001529510"/>
    </source>
</evidence>
<dbReference type="AlphaFoldDB" id="A0ABD0P3A5"/>
<reference evidence="10 11" key="1">
    <citation type="submission" date="2024-05" db="EMBL/GenBank/DDBJ databases">
        <title>Genome sequencing and assembly of Indian major carp, Cirrhinus mrigala (Hamilton, 1822).</title>
        <authorList>
            <person name="Mohindra V."/>
            <person name="Chowdhury L.M."/>
            <person name="Lal K."/>
            <person name="Jena J.K."/>
        </authorList>
    </citation>
    <scope>NUCLEOTIDE SEQUENCE [LARGE SCALE GENOMIC DNA]</scope>
    <source>
        <strain evidence="10">CM1030</strain>
        <tissue evidence="10">Blood</tissue>
    </source>
</reference>
<dbReference type="GO" id="GO:0016787">
    <property type="term" value="F:hydrolase activity"/>
    <property type="evidence" value="ECO:0007669"/>
    <property type="project" value="UniProtKB-KW"/>
</dbReference>
<dbReference type="GO" id="GO:0004518">
    <property type="term" value="F:nuclease activity"/>
    <property type="evidence" value="ECO:0007669"/>
    <property type="project" value="UniProtKB-KW"/>
</dbReference>
<keyword evidence="7" id="KW-0539">Nucleus</keyword>
<dbReference type="GO" id="GO:0005634">
    <property type="term" value="C:nucleus"/>
    <property type="evidence" value="ECO:0007669"/>
    <property type="project" value="UniProtKB-SubCell"/>
</dbReference>
<proteinExistence type="inferred from homology"/>
<keyword evidence="4" id="KW-0540">Nuclease</keyword>
<evidence type="ECO:0000256" key="3">
    <source>
        <dbReference type="ARBA" id="ARBA00006958"/>
    </source>
</evidence>
<comment type="subcellular location">
    <subcellularLocation>
        <location evidence="2">Nucleus</location>
    </subcellularLocation>
</comment>
<protein>
    <recommendedName>
        <fullName evidence="9">DDE Tnp4 domain-containing protein</fullName>
    </recommendedName>
</protein>
<comment type="similarity">
    <text evidence="3">Belongs to the HARBI1 family.</text>
</comment>
<evidence type="ECO:0000256" key="5">
    <source>
        <dbReference type="ARBA" id="ARBA00022723"/>
    </source>
</evidence>
<keyword evidence="5" id="KW-0479">Metal-binding</keyword>
<dbReference type="PANTHER" id="PTHR22930:SF269">
    <property type="entry name" value="NUCLEASE HARBI1-LIKE PROTEIN"/>
    <property type="match status" value="1"/>
</dbReference>
<evidence type="ECO:0000256" key="1">
    <source>
        <dbReference type="ARBA" id="ARBA00001968"/>
    </source>
</evidence>
<evidence type="ECO:0000313" key="10">
    <source>
        <dbReference type="EMBL" id="KAL0167358.1"/>
    </source>
</evidence>
<accession>A0ABD0P3A5</accession>
<evidence type="ECO:0000256" key="4">
    <source>
        <dbReference type="ARBA" id="ARBA00022722"/>
    </source>
</evidence>
<gene>
    <name evidence="10" type="ORF">M9458_039202</name>
</gene>
<dbReference type="InterPro" id="IPR045249">
    <property type="entry name" value="HARBI1-like"/>
</dbReference>
<dbReference type="InterPro" id="IPR027806">
    <property type="entry name" value="HARBI1_dom"/>
</dbReference>
<dbReference type="Proteomes" id="UP001529510">
    <property type="component" value="Unassembled WGS sequence"/>
</dbReference>
<evidence type="ECO:0000256" key="7">
    <source>
        <dbReference type="ARBA" id="ARBA00023242"/>
    </source>
</evidence>
<evidence type="ECO:0000256" key="8">
    <source>
        <dbReference type="SAM" id="MobiDB-lite"/>
    </source>
</evidence>
<keyword evidence="11" id="KW-1185">Reference proteome</keyword>
<organism evidence="10 11">
    <name type="scientific">Cirrhinus mrigala</name>
    <name type="common">Mrigala</name>
    <dbReference type="NCBI Taxonomy" id="683832"/>
    <lineage>
        <taxon>Eukaryota</taxon>
        <taxon>Metazoa</taxon>
        <taxon>Chordata</taxon>
        <taxon>Craniata</taxon>
        <taxon>Vertebrata</taxon>
        <taxon>Euteleostomi</taxon>
        <taxon>Actinopterygii</taxon>
        <taxon>Neopterygii</taxon>
        <taxon>Teleostei</taxon>
        <taxon>Ostariophysi</taxon>
        <taxon>Cypriniformes</taxon>
        <taxon>Cyprinidae</taxon>
        <taxon>Labeoninae</taxon>
        <taxon>Labeonini</taxon>
        <taxon>Cirrhinus</taxon>
    </lineage>
</organism>
<evidence type="ECO:0000256" key="2">
    <source>
        <dbReference type="ARBA" id="ARBA00004123"/>
    </source>
</evidence>
<feature type="compositionally biased region" description="Low complexity" evidence="8">
    <location>
        <begin position="353"/>
        <end position="366"/>
    </location>
</feature>
<feature type="region of interest" description="Disordered" evidence="8">
    <location>
        <begin position="353"/>
        <end position="378"/>
    </location>
</feature>
<dbReference type="PANTHER" id="PTHR22930">
    <property type="match status" value="1"/>
</dbReference>
<comment type="caution">
    <text evidence="10">The sequence shown here is derived from an EMBL/GenBank/DDBJ whole genome shotgun (WGS) entry which is preliminary data.</text>
</comment>
<dbReference type="GO" id="GO:0046872">
    <property type="term" value="F:metal ion binding"/>
    <property type="evidence" value="ECO:0007669"/>
    <property type="project" value="UniProtKB-KW"/>
</dbReference>